<evidence type="ECO:0000313" key="2">
    <source>
        <dbReference type="Proteomes" id="UP000034510"/>
    </source>
</evidence>
<sequence>TGSSWIPKRMHRKGDKFAVLRESAPEADGLSSHRIEEMMQRESYIVQGKLEIFEQVAIYLLERYGEKGLEERLAHFEVSWEEQYAKHGPELILALGEMTDTQMESPFVNHRGYINKKVAKEAIRQVRIRGKNQ</sequence>
<organism evidence="1 2">
    <name type="scientific">Candidatus Collierbacteria bacterium GW2011_GWE1_46_18</name>
    <dbReference type="NCBI Taxonomy" id="1618399"/>
    <lineage>
        <taxon>Bacteria</taxon>
        <taxon>Candidatus Collieribacteriota</taxon>
    </lineage>
</organism>
<comment type="caution">
    <text evidence="1">The sequence shown here is derived from an EMBL/GenBank/DDBJ whole genome shotgun (WGS) entry which is preliminary data.</text>
</comment>
<dbReference type="Proteomes" id="UP000034510">
    <property type="component" value="Unassembled WGS sequence"/>
</dbReference>
<dbReference type="AlphaFoldDB" id="A0A0G1P6J6"/>
<name>A0A0G1P6J6_9BACT</name>
<evidence type="ECO:0000313" key="1">
    <source>
        <dbReference type="EMBL" id="KKU28519.1"/>
    </source>
</evidence>
<protein>
    <submittedName>
        <fullName evidence="1">Uncharacterized protein</fullName>
    </submittedName>
</protein>
<accession>A0A0G1P6J6</accession>
<proteinExistence type="predicted"/>
<dbReference type="EMBL" id="LCMC01000033">
    <property type="protein sequence ID" value="KKU28519.1"/>
    <property type="molecule type" value="Genomic_DNA"/>
</dbReference>
<gene>
    <name evidence="1" type="ORF">UX41_C0033G0001</name>
</gene>
<feature type="non-terminal residue" evidence="1">
    <location>
        <position position="1"/>
    </location>
</feature>
<reference evidence="1 2" key="1">
    <citation type="journal article" date="2015" name="Nature">
        <title>rRNA introns, odd ribosomes, and small enigmatic genomes across a large radiation of phyla.</title>
        <authorList>
            <person name="Brown C.T."/>
            <person name="Hug L.A."/>
            <person name="Thomas B.C."/>
            <person name="Sharon I."/>
            <person name="Castelle C.J."/>
            <person name="Singh A."/>
            <person name="Wilkins M.J."/>
            <person name="Williams K.H."/>
            <person name="Banfield J.F."/>
        </authorList>
    </citation>
    <scope>NUCLEOTIDE SEQUENCE [LARGE SCALE GENOMIC DNA]</scope>
</reference>